<name>A0AAW1KWK0_SAPOF</name>
<dbReference type="PANTHER" id="PTHR43768:SF24">
    <property type="entry name" value="TREHALOSE 6-PHOSPHATE PHOSPHATASE"/>
    <property type="match status" value="1"/>
</dbReference>
<comment type="cofactor">
    <cofactor evidence="2 8">
        <name>a divalent metal cation</name>
        <dbReference type="ChEBI" id="CHEBI:60240"/>
    </cofactor>
</comment>
<evidence type="ECO:0000256" key="5">
    <source>
        <dbReference type="ARBA" id="ARBA00022801"/>
    </source>
</evidence>
<dbReference type="EMBL" id="JBDFQZ010000005">
    <property type="protein sequence ID" value="KAK9724757.1"/>
    <property type="molecule type" value="Genomic_DNA"/>
</dbReference>
<dbReference type="FunFam" id="3.40.50.1000:FF:000073">
    <property type="entry name" value="Trehalose 6-phosphate phosphatase"/>
    <property type="match status" value="1"/>
</dbReference>
<reference evidence="9 10" key="1">
    <citation type="submission" date="2024-03" db="EMBL/GenBank/DDBJ databases">
        <title>WGS assembly of Saponaria officinalis var. Norfolk2.</title>
        <authorList>
            <person name="Jenkins J."/>
            <person name="Shu S."/>
            <person name="Grimwood J."/>
            <person name="Barry K."/>
            <person name="Goodstein D."/>
            <person name="Schmutz J."/>
            <person name="Leebens-Mack J."/>
            <person name="Osbourn A."/>
        </authorList>
    </citation>
    <scope>NUCLEOTIDE SEQUENCE [LARGE SCALE GENOMIC DNA]</scope>
    <source>
        <strain evidence="10">cv. Norfolk2</strain>
        <strain evidence="9">JIC</strain>
        <tissue evidence="9">Leaf</tissue>
    </source>
</reference>
<dbReference type="EMBL" id="JBDFQZ010000005">
    <property type="protein sequence ID" value="KAK9724752.1"/>
    <property type="molecule type" value="Genomic_DNA"/>
</dbReference>
<comment type="caution">
    <text evidence="9">The sequence shown here is derived from an EMBL/GenBank/DDBJ whole genome shotgun (WGS) entry which is preliminary data.</text>
</comment>
<gene>
    <name evidence="9" type="ORF">RND81_05G096000</name>
</gene>
<proteinExistence type="inferred from homology"/>
<organism evidence="9 10">
    <name type="scientific">Saponaria officinalis</name>
    <name type="common">Common soapwort</name>
    <name type="synonym">Lychnis saponaria</name>
    <dbReference type="NCBI Taxonomy" id="3572"/>
    <lineage>
        <taxon>Eukaryota</taxon>
        <taxon>Viridiplantae</taxon>
        <taxon>Streptophyta</taxon>
        <taxon>Embryophyta</taxon>
        <taxon>Tracheophyta</taxon>
        <taxon>Spermatophyta</taxon>
        <taxon>Magnoliopsida</taxon>
        <taxon>eudicotyledons</taxon>
        <taxon>Gunneridae</taxon>
        <taxon>Pentapetalae</taxon>
        <taxon>Caryophyllales</taxon>
        <taxon>Caryophyllaceae</taxon>
        <taxon>Caryophylleae</taxon>
        <taxon>Saponaria</taxon>
    </lineage>
</organism>
<evidence type="ECO:0000313" key="10">
    <source>
        <dbReference type="Proteomes" id="UP001443914"/>
    </source>
</evidence>
<dbReference type="PANTHER" id="PTHR43768">
    <property type="entry name" value="TREHALOSE 6-PHOSPHATE PHOSPHATASE"/>
    <property type="match status" value="1"/>
</dbReference>
<dbReference type="Proteomes" id="UP001443914">
    <property type="component" value="Unassembled WGS sequence"/>
</dbReference>
<comment type="similarity">
    <text evidence="4 8">Belongs to the trehalose phosphatase family.</text>
</comment>
<evidence type="ECO:0000256" key="3">
    <source>
        <dbReference type="ARBA" id="ARBA00005199"/>
    </source>
</evidence>
<evidence type="ECO:0000256" key="8">
    <source>
        <dbReference type="RuleBase" id="RU361117"/>
    </source>
</evidence>
<dbReference type="Gene3D" id="3.40.50.1000">
    <property type="entry name" value="HAD superfamily/HAD-like"/>
    <property type="match status" value="2"/>
</dbReference>
<dbReference type="CDD" id="cd01627">
    <property type="entry name" value="HAD_TPP"/>
    <property type="match status" value="1"/>
</dbReference>
<dbReference type="Pfam" id="PF02358">
    <property type="entry name" value="Trehalose_PPase"/>
    <property type="match status" value="1"/>
</dbReference>
<accession>A0AAW1KWK0</accession>
<dbReference type="GO" id="GO:0005992">
    <property type="term" value="P:trehalose biosynthetic process"/>
    <property type="evidence" value="ECO:0007669"/>
    <property type="project" value="InterPro"/>
</dbReference>
<dbReference type="EMBL" id="JBDFQZ010000005">
    <property type="protein sequence ID" value="KAK9724756.1"/>
    <property type="molecule type" value="Genomic_DNA"/>
</dbReference>
<dbReference type="SUPFAM" id="SSF56784">
    <property type="entry name" value="HAD-like"/>
    <property type="match status" value="1"/>
</dbReference>
<dbReference type="InterPro" id="IPR036412">
    <property type="entry name" value="HAD-like_sf"/>
</dbReference>
<dbReference type="NCBIfam" id="TIGR00685">
    <property type="entry name" value="T6PP"/>
    <property type="match status" value="1"/>
</dbReference>
<evidence type="ECO:0000256" key="4">
    <source>
        <dbReference type="ARBA" id="ARBA00008770"/>
    </source>
</evidence>
<dbReference type="AlphaFoldDB" id="A0AAW1KWK0"/>
<keyword evidence="6" id="KW-0346">Stress response</keyword>
<evidence type="ECO:0000256" key="6">
    <source>
        <dbReference type="ARBA" id="ARBA00023016"/>
    </source>
</evidence>
<evidence type="ECO:0000256" key="1">
    <source>
        <dbReference type="ARBA" id="ARBA00000500"/>
    </source>
</evidence>
<dbReference type="EC" id="3.1.3.12" evidence="8"/>
<evidence type="ECO:0000256" key="7">
    <source>
        <dbReference type="ARBA" id="ARBA00025274"/>
    </source>
</evidence>
<dbReference type="EMBL" id="JBDFQZ010000005">
    <property type="protein sequence ID" value="KAK9724751.1"/>
    <property type="molecule type" value="Genomic_DNA"/>
</dbReference>
<comment type="pathway">
    <text evidence="3 8">Glycan biosynthesis; trehalose biosynthesis.</text>
</comment>
<dbReference type="NCBIfam" id="TIGR01484">
    <property type="entry name" value="HAD-SF-IIB"/>
    <property type="match status" value="1"/>
</dbReference>
<comment type="catalytic activity">
    <reaction evidence="1 8">
        <text>alpha,alpha-trehalose 6-phosphate + H2O = alpha,alpha-trehalose + phosphate</text>
        <dbReference type="Rhea" id="RHEA:23420"/>
        <dbReference type="ChEBI" id="CHEBI:15377"/>
        <dbReference type="ChEBI" id="CHEBI:16551"/>
        <dbReference type="ChEBI" id="CHEBI:43474"/>
        <dbReference type="ChEBI" id="CHEBI:58429"/>
        <dbReference type="EC" id="3.1.3.12"/>
    </reaction>
</comment>
<dbReference type="EMBL" id="JBDFQZ010000005">
    <property type="protein sequence ID" value="KAK9724754.1"/>
    <property type="molecule type" value="Genomic_DNA"/>
</dbReference>
<keyword evidence="10" id="KW-1185">Reference proteome</keyword>
<sequence length="342" mass="39248">MRNQLLKVYHALGFKYSSDPQNIGFFSDTRNERISMVIPEQCDLNITESNLKDAKYEAWLIDHPSALMSFEEMINVAKEKKIVVFLDYDGTLSPIVEDPDLAVMSDAMRSAVRHVASHFPTAIISGRSRNKVYDFVQLNDVYYAGSHGMDIMTKRHKSGDKKGNEAKIFQPAQEFLPDIQKIYKELEEEVENIEGVTVEDNRFCISVHFRRAKETDYALVEEKVKSVLARHSRFRLTRGRKVLEIRPSINWNKGNAVEYLLETLGFAEPNDVVPIYIGDDTTDEDAFKVIHKRKQGFPILVSKKPKETSASYSLVDPSEVLSFLLRLARWKRNSSTSIYSHM</sequence>
<evidence type="ECO:0000313" key="9">
    <source>
        <dbReference type="EMBL" id="KAK9724751.1"/>
    </source>
</evidence>
<protein>
    <recommendedName>
        <fullName evidence="8">Trehalose 6-phosphate phosphatase</fullName>
        <ecNumber evidence="8">3.1.3.12</ecNumber>
    </recommendedName>
</protein>
<dbReference type="EMBL" id="JBDFQZ010000005">
    <property type="protein sequence ID" value="KAK9724755.1"/>
    <property type="molecule type" value="Genomic_DNA"/>
</dbReference>
<dbReference type="InterPro" id="IPR044651">
    <property type="entry name" value="OTSB-like"/>
</dbReference>
<dbReference type="InterPro" id="IPR003337">
    <property type="entry name" value="Trehalose_PPase"/>
</dbReference>
<dbReference type="InterPro" id="IPR006379">
    <property type="entry name" value="HAD-SF_hydro_IIB"/>
</dbReference>
<dbReference type="GO" id="GO:0004805">
    <property type="term" value="F:trehalose-phosphatase activity"/>
    <property type="evidence" value="ECO:0007669"/>
    <property type="project" value="UniProtKB-EC"/>
</dbReference>
<comment type="function">
    <text evidence="7">Removes the phosphate from trehalose 6-phosphate to produce free trehalose. Trehalose accumulation in plant may improve abiotic stress tolerance.</text>
</comment>
<evidence type="ECO:0000256" key="2">
    <source>
        <dbReference type="ARBA" id="ARBA00001968"/>
    </source>
</evidence>
<dbReference type="EMBL" id="JBDFQZ010000005">
    <property type="protein sequence ID" value="KAK9724753.1"/>
    <property type="molecule type" value="Genomic_DNA"/>
</dbReference>
<keyword evidence="5 8" id="KW-0378">Hydrolase</keyword>
<dbReference type="InterPro" id="IPR023214">
    <property type="entry name" value="HAD_sf"/>
</dbReference>